<dbReference type="RefSeq" id="WP_252111768.1">
    <property type="nucleotide sequence ID" value="NZ_JAMSCK010000002.1"/>
</dbReference>
<protein>
    <submittedName>
        <fullName evidence="2">Class I SAM-dependent methyltransferase</fullName>
    </submittedName>
</protein>
<dbReference type="EMBL" id="JAMSCK010000002">
    <property type="protein sequence ID" value="MCM8569082.1"/>
    <property type="molecule type" value="Genomic_DNA"/>
</dbReference>
<dbReference type="CDD" id="cd02440">
    <property type="entry name" value="AdoMet_MTases"/>
    <property type="match status" value="1"/>
</dbReference>
<sequence>MSKAEEILKSWEINSAEWIKILDNKAIESRKITNKAIVETIEKHSASKILDLGCGEGWLTRELMDKGFKVTGVDATKALLKEAEKKGKGTFYKLSYEEIESGKNIPNSPFDSVVLNFCLYEKNISGLLLELQNALVKDGKIFIQSIHPYFLIQNDLTYKSKWIEDSWKGLKGNFRNSHSWYARTIEDWHADFKSSDLILENLYEPLNDQNLPASIIFVLKKS</sequence>
<dbReference type="GO" id="GO:0032259">
    <property type="term" value="P:methylation"/>
    <property type="evidence" value="ECO:0007669"/>
    <property type="project" value="UniProtKB-KW"/>
</dbReference>
<keyword evidence="3" id="KW-1185">Reference proteome</keyword>
<feature type="domain" description="Methyltransferase" evidence="1">
    <location>
        <begin position="44"/>
        <end position="152"/>
    </location>
</feature>
<dbReference type="SUPFAM" id="SSF53335">
    <property type="entry name" value="S-adenosyl-L-methionine-dependent methyltransferases"/>
    <property type="match status" value="1"/>
</dbReference>
<keyword evidence="2" id="KW-0808">Transferase</keyword>
<keyword evidence="2" id="KW-0489">Methyltransferase</keyword>
<dbReference type="InterPro" id="IPR029063">
    <property type="entry name" value="SAM-dependent_MTases_sf"/>
</dbReference>
<dbReference type="InterPro" id="IPR025714">
    <property type="entry name" value="Methyltranfer_dom"/>
</dbReference>
<gene>
    <name evidence="2" type="ORF">NE848_06815</name>
</gene>
<reference evidence="2" key="1">
    <citation type="submission" date="2022-06" db="EMBL/GenBank/DDBJ databases">
        <title>Gramella sediminis sp. nov., isolated from deep-sea sediment of the Indian Ocean.</title>
        <authorList>
            <person name="Yang L."/>
        </authorList>
    </citation>
    <scope>NUCLEOTIDE SEQUENCE</scope>
    <source>
        <strain evidence="2">HMD3159</strain>
    </source>
</reference>
<comment type="caution">
    <text evidence="2">The sequence shown here is derived from an EMBL/GenBank/DDBJ whole genome shotgun (WGS) entry which is preliminary data.</text>
</comment>
<evidence type="ECO:0000313" key="2">
    <source>
        <dbReference type="EMBL" id="MCM8569082.1"/>
    </source>
</evidence>
<dbReference type="PANTHER" id="PTHR43861">
    <property type="entry name" value="TRANS-ACONITATE 2-METHYLTRANSFERASE-RELATED"/>
    <property type="match status" value="1"/>
</dbReference>
<proteinExistence type="predicted"/>
<dbReference type="Gene3D" id="3.40.50.150">
    <property type="entry name" value="Vaccinia Virus protein VP39"/>
    <property type="match status" value="1"/>
</dbReference>
<evidence type="ECO:0000259" key="1">
    <source>
        <dbReference type="Pfam" id="PF13847"/>
    </source>
</evidence>
<evidence type="ECO:0000313" key="3">
    <source>
        <dbReference type="Proteomes" id="UP001155077"/>
    </source>
</evidence>
<dbReference type="Proteomes" id="UP001155077">
    <property type="component" value="Unassembled WGS sequence"/>
</dbReference>
<organism evidence="2 3">
    <name type="scientific">Gramella jeungdoensis</name>
    <dbReference type="NCBI Taxonomy" id="708091"/>
    <lineage>
        <taxon>Bacteria</taxon>
        <taxon>Pseudomonadati</taxon>
        <taxon>Bacteroidota</taxon>
        <taxon>Flavobacteriia</taxon>
        <taxon>Flavobacteriales</taxon>
        <taxon>Flavobacteriaceae</taxon>
        <taxon>Christiangramia</taxon>
    </lineage>
</organism>
<dbReference type="GO" id="GO:0008168">
    <property type="term" value="F:methyltransferase activity"/>
    <property type="evidence" value="ECO:0007669"/>
    <property type="project" value="UniProtKB-KW"/>
</dbReference>
<accession>A0ABT0Z1P2</accession>
<name>A0ABT0Z1P2_9FLAO</name>
<dbReference type="PANTHER" id="PTHR43861:SF1">
    <property type="entry name" value="TRANS-ACONITATE 2-METHYLTRANSFERASE"/>
    <property type="match status" value="1"/>
</dbReference>
<dbReference type="Pfam" id="PF13847">
    <property type="entry name" value="Methyltransf_31"/>
    <property type="match status" value="1"/>
</dbReference>